<dbReference type="InterPro" id="IPR014027">
    <property type="entry name" value="UDP-Glc/GDP-Man_DH_C"/>
</dbReference>
<dbReference type="PANTHER" id="PTHR43491:SF2">
    <property type="entry name" value="UDP-N-ACETYL-D-MANNOSAMINE DEHYDROGENASE"/>
    <property type="match status" value="1"/>
</dbReference>
<dbReference type="Pfam" id="PF00984">
    <property type="entry name" value="UDPG_MGDP_dh"/>
    <property type="match status" value="1"/>
</dbReference>
<dbReference type="InterPro" id="IPR014026">
    <property type="entry name" value="UDP-Glc/GDP-Man_DH_dimer"/>
</dbReference>
<dbReference type="Gene3D" id="3.40.50.720">
    <property type="entry name" value="NAD(P)-binding Rossmann-like Domain"/>
    <property type="match status" value="2"/>
</dbReference>
<dbReference type="SUPFAM" id="SSF48179">
    <property type="entry name" value="6-phosphogluconate dehydrogenase C-terminal domain-like"/>
    <property type="match status" value="1"/>
</dbReference>
<sequence length="426" mass="46874">MNRKIAIVGLGYVGLPVAVAFGKEHHVIGFDINEHRINTLKQNIDYTNEVELADLENANINFTNDGKKLEEADFIIIAVPTPINEHNQPNLIPLLKASETVGKHLQKGSIVVYESTVYPGATEEECVPVLERMSGLKAGEDFFVGYSPERINPGDKEHTFTTITKVVSGQTPEVLEIVADTYSSVVKAGVFKASSIKVAEAAKVIENTQRDVNIALMNELAMIFDRLDIDTSEVLAAAGTKWNFLNFSPGLVGGHCIGVDPYYLTHKAQAVGYHPEVILAGRRINDGLGKYIANTLVKKLIRKGIAVQGSTVTVLGLTFKENVPDLRNSKVIDVIRELEEYGMNVQVTDAEAESYEAVREYNVELYSIEDLKPADAVVFAVPHQEYATEGWNLIGRILKDKSGVVVDIKSALPKESTPESIELWRL</sequence>
<dbReference type="Proteomes" id="UP001596170">
    <property type="component" value="Unassembled WGS sequence"/>
</dbReference>
<dbReference type="SMART" id="SM00984">
    <property type="entry name" value="UDPG_MGDP_dh_C"/>
    <property type="match status" value="1"/>
</dbReference>
<dbReference type="PIRSF" id="PIRSF000124">
    <property type="entry name" value="UDPglc_GDPman_dh"/>
    <property type="match status" value="1"/>
</dbReference>
<feature type="domain" description="UDP-glucose/GDP-mannose dehydrogenase C-terminal" evidence="5">
    <location>
        <begin position="313"/>
        <end position="414"/>
    </location>
</feature>
<keyword evidence="7" id="KW-1185">Reference proteome</keyword>
<dbReference type="CDD" id="cd02440">
    <property type="entry name" value="AdoMet_MTases"/>
    <property type="match status" value="1"/>
</dbReference>
<proteinExistence type="inferred from homology"/>
<protein>
    <submittedName>
        <fullName evidence="6">Nucleotide sugar dehydrogenase</fullName>
    </submittedName>
</protein>
<name>A0ABW1L8H0_9BACL</name>
<dbReference type="InterPro" id="IPR036220">
    <property type="entry name" value="UDP-Glc/GDP-Man_DH_C_sf"/>
</dbReference>
<accession>A0ABW1L8H0</accession>
<reference evidence="7" key="1">
    <citation type="journal article" date="2019" name="Int. J. Syst. Evol. Microbiol.">
        <title>The Global Catalogue of Microorganisms (GCM) 10K type strain sequencing project: providing services to taxonomists for standard genome sequencing and annotation.</title>
        <authorList>
            <consortium name="The Broad Institute Genomics Platform"/>
            <consortium name="The Broad Institute Genome Sequencing Center for Infectious Disease"/>
            <person name="Wu L."/>
            <person name="Ma J."/>
        </authorList>
    </citation>
    <scope>NUCLEOTIDE SEQUENCE [LARGE SCALE GENOMIC DNA]</scope>
    <source>
        <strain evidence="7">CCUG 54527</strain>
    </source>
</reference>
<dbReference type="InterPro" id="IPR017476">
    <property type="entry name" value="UDP-Glc/GDP-Man"/>
</dbReference>
<evidence type="ECO:0000313" key="6">
    <source>
        <dbReference type="EMBL" id="MFC6040246.1"/>
    </source>
</evidence>
<organism evidence="6 7">
    <name type="scientific">Paenisporosarcina macmurdoensis</name>
    <dbReference type="NCBI Taxonomy" id="212659"/>
    <lineage>
        <taxon>Bacteria</taxon>
        <taxon>Bacillati</taxon>
        <taxon>Bacillota</taxon>
        <taxon>Bacilli</taxon>
        <taxon>Bacillales</taxon>
        <taxon>Caryophanaceae</taxon>
        <taxon>Paenisporosarcina</taxon>
    </lineage>
</organism>
<dbReference type="InterPro" id="IPR008927">
    <property type="entry name" value="6-PGluconate_DH-like_C_sf"/>
</dbReference>
<dbReference type="SUPFAM" id="SSF51735">
    <property type="entry name" value="NAD(P)-binding Rossmann-fold domains"/>
    <property type="match status" value="1"/>
</dbReference>
<evidence type="ECO:0000256" key="2">
    <source>
        <dbReference type="ARBA" id="ARBA00023002"/>
    </source>
</evidence>
<evidence type="ECO:0000256" key="4">
    <source>
        <dbReference type="PIRNR" id="PIRNR000124"/>
    </source>
</evidence>
<evidence type="ECO:0000256" key="3">
    <source>
        <dbReference type="ARBA" id="ARBA00023027"/>
    </source>
</evidence>
<dbReference type="NCBIfam" id="TIGR03026">
    <property type="entry name" value="NDP-sugDHase"/>
    <property type="match status" value="1"/>
</dbReference>
<dbReference type="PIRSF" id="PIRSF500136">
    <property type="entry name" value="UDP_ManNAc_DH"/>
    <property type="match status" value="1"/>
</dbReference>
<dbReference type="EMBL" id="JBHSRI010000019">
    <property type="protein sequence ID" value="MFC6040246.1"/>
    <property type="molecule type" value="Genomic_DNA"/>
</dbReference>
<comment type="similarity">
    <text evidence="1 4">Belongs to the UDP-glucose/GDP-mannose dehydrogenase family.</text>
</comment>
<dbReference type="PANTHER" id="PTHR43491">
    <property type="entry name" value="UDP-N-ACETYL-D-MANNOSAMINE DEHYDROGENASE"/>
    <property type="match status" value="1"/>
</dbReference>
<keyword evidence="3" id="KW-0520">NAD</keyword>
<dbReference type="SUPFAM" id="SSF52413">
    <property type="entry name" value="UDP-glucose/GDP-mannose dehydrogenase C-terminal domain"/>
    <property type="match status" value="1"/>
</dbReference>
<gene>
    <name evidence="6" type="ORF">ACFPYN_12515</name>
</gene>
<dbReference type="Pfam" id="PF03720">
    <property type="entry name" value="UDPG_MGDP_dh_C"/>
    <property type="match status" value="1"/>
</dbReference>
<evidence type="ECO:0000313" key="7">
    <source>
        <dbReference type="Proteomes" id="UP001596170"/>
    </source>
</evidence>
<evidence type="ECO:0000256" key="1">
    <source>
        <dbReference type="ARBA" id="ARBA00006601"/>
    </source>
</evidence>
<dbReference type="InterPro" id="IPR001732">
    <property type="entry name" value="UDP-Glc/GDP-Man_DH_N"/>
</dbReference>
<dbReference type="InterPro" id="IPR028359">
    <property type="entry name" value="UDP_ManNAc/GlcNAc_DH"/>
</dbReference>
<dbReference type="RefSeq" id="WP_377734621.1">
    <property type="nucleotide sequence ID" value="NZ_JBHSRI010000019.1"/>
</dbReference>
<dbReference type="InterPro" id="IPR036291">
    <property type="entry name" value="NAD(P)-bd_dom_sf"/>
</dbReference>
<dbReference type="Pfam" id="PF03721">
    <property type="entry name" value="UDPG_MGDP_dh_N"/>
    <property type="match status" value="1"/>
</dbReference>
<comment type="caution">
    <text evidence="6">The sequence shown here is derived from an EMBL/GenBank/DDBJ whole genome shotgun (WGS) entry which is preliminary data.</text>
</comment>
<keyword evidence="2" id="KW-0560">Oxidoreductase</keyword>
<evidence type="ECO:0000259" key="5">
    <source>
        <dbReference type="SMART" id="SM00984"/>
    </source>
</evidence>